<gene>
    <name evidence="1" type="ORF">HNR46_004165</name>
</gene>
<dbReference type="EMBL" id="JACHFD010000041">
    <property type="protein sequence ID" value="MBB5353900.1"/>
    <property type="molecule type" value="Genomic_DNA"/>
</dbReference>
<comment type="caution">
    <text evidence="1">The sequence shown here is derived from an EMBL/GenBank/DDBJ whole genome shotgun (WGS) entry which is preliminary data.</text>
</comment>
<dbReference type="AlphaFoldDB" id="A0A840VJ59"/>
<evidence type="ECO:0000313" key="2">
    <source>
        <dbReference type="Proteomes" id="UP000557717"/>
    </source>
</evidence>
<protein>
    <submittedName>
        <fullName evidence="1">Uncharacterized protein</fullName>
    </submittedName>
</protein>
<accession>A0A840VJ59</accession>
<keyword evidence="2" id="KW-1185">Reference proteome</keyword>
<reference evidence="1 2" key="1">
    <citation type="submission" date="2020-08" db="EMBL/GenBank/DDBJ databases">
        <title>Genomic Encyclopedia of Type Strains, Phase IV (KMG-IV): sequencing the most valuable type-strain genomes for metagenomic binning, comparative biology and taxonomic classification.</title>
        <authorList>
            <person name="Goeker M."/>
        </authorList>
    </citation>
    <scope>NUCLEOTIDE SEQUENCE [LARGE SCALE GENOMIC DNA]</scope>
    <source>
        <strain evidence="1 2">YC6886</strain>
    </source>
</reference>
<name>A0A840VJ59_9BACT</name>
<evidence type="ECO:0000313" key="1">
    <source>
        <dbReference type="EMBL" id="MBB5353900.1"/>
    </source>
</evidence>
<proteinExistence type="predicted"/>
<dbReference type="Proteomes" id="UP000557717">
    <property type="component" value="Unassembled WGS sequence"/>
</dbReference>
<sequence length="185" mass="19063">MKGYTKQSGQLIDSSDLAKADGNIDKLKGAFIQGGIFKGADFDGVMATLGNSTKFDIDGATGTFTSKASGAKYAKHPQGSFATQTGGAGGEPDSITHIIRGHTSNQLTDSLTAQKSIFADATKVLDLIDDAMKLPASSRTSLGGGAFWVDLGKAVGTDINGAATTKIRIVLRGGTTDVIHTAFPH</sequence>
<organism evidence="1 2">
    <name type="scientific">Haloferula luteola</name>
    <dbReference type="NCBI Taxonomy" id="595692"/>
    <lineage>
        <taxon>Bacteria</taxon>
        <taxon>Pseudomonadati</taxon>
        <taxon>Verrucomicrobiota</taxon>
        <taxon>Verrucomicrobiia</taxon>
        <taxon>Verrucomicrobiales</taxon>
        <taxon>Verrucomicrobiaceae</taxon>
        <taxon>Haloferula</taxon>
    </lineage>
</organism>
<dbReference type="RefSeq" id="WP_184022389.1">
    <property type="nucleotide sequence ID" value="NZ_JACHFD010000041.1"/>
</dbReference>